<dbReference type="InterPro" id="IPR006816">
    <property type="entry name" value="ELMO_dom"/>
</dbReference>
<dbReference type="GO" id="GO:0005096">
    <property type="term" value="F:GTPase activator activity"/>
    <property type="evidence" value="ECO:0007669"/>
    <property type="project" value="TreeGrafter"/>
</dbReference>
<accession>A0A8T0EYC8</accession>
<dbReference type="Pfam" id="PF04727">
    <property type="entry name" value="ELMO_CED12"/>
    <property type="match status" value="1"/>
</dbReference>
<organism evidence="2 3">
    <name type="scientific">Argiope bruennichi</name>
    <name type="common">Wasp spider</name>
    <name type="synonym">Aranea bruennichi</name>
    <dbReference type="NCBI Taxonomy" id="94029"/>
    <lineage>
        <taxon>Eukaryota</taxon>
        <taxon>Metazoa</taxon>
        <taxon>Ecdysozoa</taxon>
        <taxon>Arthropoda</taxon>
        <taxon>Chelicerata</taxon>
        <taxon>Arachnida</taxon>
        <taxon>Araneae</taxon>
        <taxon>Araneomorphae</taxon>
        <taxon>Entelegynae</taxon>
        <taxon>Araneoidea</taxon>
        <taxon>Araneidae</taxon>
        <taxon>Argiope</taxon>
    </lineage>
</organism>
<sequence>MISTIISIFSYLKWYIRPVVKWFLRKTTRLCELQRICYGEEFGFRRSSKIETSLSLSRTKDILQMVQQLNNLSMQGRFVDKAMKNCVEYAVKLTIDVKDIKPTFHMRFINNYKICLYQIYGYKQLLHEVEVLRKTPYSSENKEHEDKLLKLWSLLNPDKPLQNRISKQWTDIGFQGDDPKTDFRGMGVLGLENLLYFATEHSETARHVLLHSNHPTYGYSFAIVGINLTSMAYDLLRNKTLQVHFYNSVKGKPKMNDFHYVYCYLFYEFDKFWLSEKPRDIMEFSRIRAKFQDNVLKLLQNPKAQLKTVDYIALSVNQLVDNIDHLLMEKENEL</sequence>
<reference evidence="2" key="2">
    <citation type="submission" date="2020-06" db="EMBL/GenBank/DDBJ databases">
        <authorList>
            <person name="Sheffer M."/>
        </authorList>
    </citation>
    <scope>NUCLEOTIDE SEQUENCE</scope>
</reference>
<dbReference type="AlphaFoldDB" id="A0A8T0EYC8"/>
<proteinExistence type="predicted"/>
<dbReference type="InterPro" id="IPR050868">
    <property type="entry name" value="ELMO_domain-containing"/>
</dbReference>
<dbReference type="Proteomes" id="UP000807504">
    <property type="component" value="Unassembled WGS sequence"/>
</dbReference>
<dbReference type="PANTHER" id="PTHR12771">
    <property type="entry name" value="ENGULFMENT AND CELL MOTILITY"/>
    <property type="match status" value="1"/>
</dbReference>
<evidence type="ECO:0000313" key="3">
    <source>
        <dbReference type="Proteomes" id="UP000807504"/>
    </source>
</evidence>
<evidence type="ECO:0000313" key="2">
    <source>
        <dbReference type="EMBL" id="KAF8783363.1"/>
    </source>
</evidence>
<comment type="caution">
    <text evidence="2">The sequence shown here is derived from an EMBL/GenBank/DDBJ whole genome shotgun (WGS) entry which is preliminary data.</text>
</comment>
<feature type="domain" description="ELMO" evidence="1">
    <location>
        <begin position="143"/>
        <end position="299"/>
    </location>
</feature>
<gene>
    <name evidence="2" type="ORF">HNY73_013531</name>
</gene>
<reference evidence="2" key="1">
    <citation type="journal article" date="2020" name="bioRxiv">
        <title>Chromosome-level reference genome of the European wasp spider Argiope bruennichi: a resource for studies on range expansion and evolutionary adaptation.</title>
        <authorList>
            <person name="Sheffer M.M."/>
            <person name="Hoppe A."/>
            <person name="Krehenwinkel H."/>
            <person name="Uhl G."/>
            <person name="Kuss A.W."/>
            <person name="Jensen L."/>
            <person name="Jensen C."/>
            <person name="Gillespie R.G."/>
            <person name="Hoff K.J."/>
            <person name="Prost S."/>
        </authorList>
    </citation>
    <scope>NUCLEOTIDE SEQUENCE</scope>
</reference>
<dbReference type="EMBL" id="JABXBU010001863">
    <property type="protein sequence ID" value="KAF8783363.1"/>
    <property type="molecule type" value="Genomic_DNA"/>
</dbReference>
<protein>
    <submittedName>
        <fullName evidence="2">ELMO domain-containing protein 1</fullName>
    </submittedName>
</protein>
<dbReference type="PROSITE" id="PS51335">
    <property type="entry name" value="ELMO"/>
    <property type="match status" value="1"/>
</dbReference>
<dbReference type="PANTHER" id="PTHR12771:SF51">
    <property type="entry name" value="LD01482P"/>
    <property type="match status" value="1"/>
</dbReference>
<keyword evidence="3" id="KW-1185">Reference proteome</keyword>
<name>A0A8T0EYC8_ARGBR</name>
<evidence type="ECO:0000259" key="1">
    <source>
        <dbReference type="PROSITE" id="PS51335"/>
    </source>
</evidence>